<protein>
    <submittedName>
        <fullName evidence="2">Uncharacterized protein</fullName>
    </submittedName>
</protein>
<dbReference type="EMBL" id="CP018632">
    <property type="protein sequence ID" value="ASJ71980.1"/>
    <property type="molecule type" value="Genomic_DNA"/>
</dbReference>
<dbReference type="Proteomes" id="UP000250079">
    <property type="component" value="Chromosome"/>
</dbReference>
<sequence>MTQTGHQYRTWQDLADEPVEIGGNSSTTDPCAVPIEPAPPALSVAPSVSAGGIMAPAGMRLDDLNLPGELNELLREYQALEAKMRNLAGESSAEEIDKRDAARFPIKTHTVESRIEDRRLARHDEGASLQKKAALEEATIKQRLESRRENMRQHTRLAAISAGREQEQQEHLERAKAVKHVVEMRAATTEGERRETTAREATNRSLLAVQRKRRLEQAHMAETGERARATLVSRRSKERDINRRRELIDKQQTSASVERRRDAHRDEARRDAARARLIEQRREAKQDEAALDRRRSNCG</sequence>
<dbReference type="KEGG" id="gai:IMCC3135_09415"/>
<evidence type="ECO:0000256" key="1">
    <source>
        <dbReference type="SAM" id="MobiDB-lite"/>
    </source>
</evidence>
<keyword evidence="3" id="KW-1185">Reference proteome</keyword>
<reference evidence="2 3" key="1">
    <citation type="submission" date="2016-12" db="EMBL/GenBank/DDBJ databases">
        <authorList>
            <person name="Song W.-J."/>
            <person name="Kurnit D.M."/>
        </authorList>
    </citation>
    <scope>NUCLEOTIDE SEQUENCE [LARGE SCALE GENOMIC DNA]</scope>
    <source>
        <strain evidence="2 3">IMCC3135</strain>
    </source>
</reference>
<feature type="region of interest" description="Disordered" evidence="1">
    <location>
        <begin position="186"/>
        <end position="299"/>
    </location>
</feature>
<accession>A0A2Z2NTA6</accession>
<evidence type="ECO:0000313" key="2">
    <source>
        <dbReference type="EMBL" id="ASJ71980.1"/>
    </source>
</evidence>
<gene>
    <name evidence="2" type="ORF">IMCC3135_09415</name>
</gene>
<organism evidence="2 3">
    <name type="scientific">Granulosicoccus antarcticus IMCC3135</name>
    <dbReference type="NCBI Taxonomy" id="1192854"/>
    <lineage>
        <taxon>Bacteria</taxon>
        <taxon>Pseudomonadati</taxon>
        <taxon>Pseudomonadota</taxon>
        <taxon>Gammaproteobacteria</taxon>
        <taxon>Chromatiales</taxon>
        <taxon>Granulosicoccaceae</taxon>
        <taxon>Granulosicoccus</taxon>
    </lineage>
</organism>
<name>A0A2Z2NTA6_9GAMM</name>
<feature type="compositionally biased region" description="Basic and acidic residues" evidence="1">
    <location>
        <begin position="235"/>
        <end position="249"/>
    </location>
</feature>
<feature type="compositionally biased region" description="Basic and acidic residues" evidence="1">
    <location>
        <begin position="190"/>
        <end position="202"/>
    </location>
</feature>
<proteinExistence type="predicted"/>
<feature type="compositionally biased region" description="Basic and acidic residues" evidence="1">
    <location>
        <begin position="215"/>
        <end position="228"/>
    </location>
</feature>
<feature type="compositionally biased region" description="Basic and acidic residues" evidence="1">
    <location>
        <begin position="257"/>
        <end position="299"/>
    </location>
</feature>
<dbReference type="RefSeq" id="WP_088917348.1">
    <property type="nucleotide sequence ID" value="NZ_CP018632.1"/>
</dbReference>
<evidence type="ECO:0000313" key="3">
    <source>
        <dbReference type="Proteomes" id="UP000250079"/>
    </source>
</evidence>
<dbReference type="AlphaFoldDB" id="A0A2Z2NTA6"/>